<feature type="region of interest" description="Disordered" evidence="1">
    <location>
        <begin position="1"/>
        <end position="44"/>
    </location>
</feature>
<evidence type="ECO:0000256" key="1">
    <source>
        <dbReference type="SAM" id="MobiDB-lite"/>
    </source>
</evidence>
<dbReference type="EMBL" id="CM018031">
    <property type="protein sequence ID" value="KAA8549664.1"/>
    <property type="molecule type" value="Genomic_DNA"/>
</dbReference>
<name>A0A5J5C4B3_9ASTE</name>
<dbReference type="AlphaFoldDB" id="A0A5J5C4B3"/>
<protein>
    <submittedName>
        <fullName evidence="2">Uncharacterized protein</fullName>
    </submittedName>
</protein>
<keyword evidence="3" id="KW-1185">Reference proteome</keyword>
<gene>
    <name evidence="2" type="ORF">F0562_001318</name>
</gene>
<sequence length="148" mass="17487">MEVCDGDLADTRQRRREKNRIEKKKNKESTKSFRYGSSEEEGDREAATACLQRSADCVLRWKYVTEIWQIHGSEEERRTGSRRRRTRRVPNRSAMVAAKKRETEKLLLLAYRDRLTVFCGRRDSVEGMEVFGFGEQRFGSGFKDFFFQ</sequence>
<dbReference type="Proteomes" id="UP000325577">
    <property type="component" value="Linkage Group LG0"/>
</dbReference>
<reference evidence="2 3" key="1">
    <citation type="submission" date="2019-09" db="EMBL/GenBank/DDBJ databases">
        <title>A chromosome-level genome assembly of the Chinese tupelo Nyssa sinensis.</title>
        <authorList>
            <person name="Yang X."/>
            <person name="Kang M."/>
            <person name="Yang Y."/>
            <person name="Xiong H."/>
            <person name="Wang M."/>
            <person name="Zhang Z."/>
            <person name="Wang Z."/>
            <person name="Wu H."/>
            <person name="Ma T."/>
            <person name="Liu J."/>
            <person name="Xi Z."/>
        </authorList>
    </citation>
    <scope>NUCLEOTIDE SEQUENCE [LARGE SCALE GENOMIC DNA]</scope>
    <source>
        <strain evidence="2">J267</strain>
        <tissue evidence="2">Leaf</tissue>
    </source>
</reference>
<proteinExistence type="predicted"/>
<feature type="compositionally biased region" description="Basic residues" evidence="1">
    <location>
        <begin position="13"/>
        <end position="24"/>
    </location>
</feature>
<evidence type="ECO:0000313" key="3">
    <source>
        <dbReference type="Proteomes" id="UP000325577"/>
    </source>
</evidence>
<evidence type="ECO:0000313" key="2">
    <source>
        <dbReference type="EMBL" id="KAA8549664.1"/>
    </source>
</evidence>
<organism evidence="2 3">
    <name type="scientific">Nyssa sinensis</name>
    <dbReference type="NCBI Taxonomy" id="561372"/>
    <lineage>
        <taxon>Eukaryota</taxon>
        <taxon>Viridiplantae</taxon>
        <taxon>Streptophyta</taxon>
        <taxon>Embryophyta</taxon>
        <taxon>Tracheophyta</taxon>
        <taxon>Spermatophyta</taxon>
        <taxon>Magnoliopsida</taxon>
        <taxon>eudicotyledons</taxon>
        <taxon>Gunneridae</taxon>
        <taxon>Pentapetalae</taxon>
        <taxon>asterids</taxon>
        <taxon>Cornales</taxon>
        <taxon>Nyssaceae</taxon>
        <taxon>Nyssa</taxon>
    </lineage>
</organism>
<accession>A0A5J5C4B3</accession>